<dbReference type="AlphaFoldDB" id="X1CK17"/>
<dbReference type="PROSITE" id="PS51740">
    <property type="entry name" value="SPOVT_ABRB"/>
    <property type="match status" value="1"/>
</dbReference>
<evidence type="ECO:0000259" key="1">
    <source>
        <dbReference type="PROSITE" id="PS51740"/>
    </source>
</evidence>
<dbReference type="EMBL" id="BART01025085">
    <property type="protein sequence ID" value="GAG96553.1"/>
    <property type="molecule type" value="Genomic_DNA"/>
</dbReference>
<dbReference type="InterPro" id="IPR037914">
    <property type="entry name" value="SpoVT-AbrB_sf"/>
</dbReference>
<dbReference type="InterPro" id="IPR007159">
    <property type="entry name" value="SpoVT-AbrB_dom"/>
</dbReference>
<reference evidence="2" key="1">
    <citation type="journal article" date="2014" name="Front. Microbiol.">
        <title>High frequency of phylogenetically diverse reductive dehalogenase-homologous genes in deep subseafloor sedimentary metagenomes.</title>
        <authorList>
            <person name="Kawai M."/>
            <person name="Futagami T."/>
            <person name="Toyoda A."/>
            <person name="Takaki Y."/>
            <person name="Nishi S."/>
            <person name="Hori S."/>
            <person name="Arai W."/>
            <person name="Tsubouchi T."/>
            <person name="Morono Y."/>
            <person name="Uchiyama I."/>
            <person name="Ito T."/>
            <person name="Fujiyama A."/>
            <person name="Inagaki F."/>
            <person name="Takami H."/>
        </authorList>
    </citation>
    <scope>NUCLEOTIDE SEQUENCE</scope>
    <source>
        <strain evidence="2">Expedition CK06-06</strain>
    </source>
</reference>
<evidence type="ECO:0000313" key="2">
    <source>
        <dbReference type="EMBL" id="GAG96553.1"/>
    </source>
</evidence>
<dbReference type="NCBIfam" id="TIGR01439">
    <property type="entry name" value="lp_hng_hel_AbrB"/>
    <property type="match status" value="1"/>
</dbReference>
<comment type="caution">
    <text evidence="2">The sequence shown here is derived from an EMBL/GenBank/DDBJ whole genome shotgun (WGS) entry which is preliminary data.</text>
</comment>
<organism evidence="2">
    <name type="scientific">marine sediment metagenome</name>
    <dbReference type="NCBI Taxonomy" id="412755"/>
    <lineage>
        <taxon>unclassified sequences</taxon>
        <taxon>metagenomes</taxon>
        <taxon>ecological metagenomes</taxon>
    </lineage>
</organism>
<protein>
    <recommendedName>
        <fullName evidence="1">SpoVT-AbrB domain-containing protein</fullName>
    </recommendedName>
</protein>
<dbReference type="GO" id="GO:0003677">
    <property type="term" value="F:DNA binding"/>
    <property type="evidence" value="ECO:0007669"/>
    <property type="project" value="InterPro"/>
</dbReference>
<dbReference type="Pfam" id="PF04014">
    <property type="entry name" value="MazE_antitoxin"/>
    <property type="match status" value="1"/>
</dbReference>
<dbReference type="SMART" id="SM00966">
    <property type="entry name" value="SpoVT_AbrB"/>
    <property type="match status" value="1"/>
</dbReference>
<sequence length="84" mass="9609">MGMGITMGVVEIDNRGRITIPKEERERLGLTPGKKVLIREKDGSLIIKRFISPERFISELKGCITIEDHEIDPLKLKEMWGAKF</sequence>
<accession>X1CK17</accession>
<name>X1CK17_9ZZZZ</name>
<dbReference type="Gene3D" id="2.10.260.10">
    <property type="match status" value="1"/>
</dbReference>
<gene>
    <name evidence="2" type="ORF">S01H4_45112</name>
</gene>
<dbReference type="SUPFAM" id="SSF89447">
    <property type="entry name" value="AbrB/MazE/MraZ-like"/>
    <property type="match status" value="1"/>
</dbReference>
<feature type="domain" description="SpoVT-AbrB" evidence="1">
    <location>
        <begin position="7"/>
        <end position="52"/>
    </location>
</feature>
<proteinExistence type="predicted"/>